<proteinExistence type="predicted"/>
<accession>A0A0B2A8M9</accession>
<evidence type="ECO:0000256" key="1">
    <source>
        <dbReference type="SAM" id="MobiDB-lite"/>
    </source>
</evidence>
<dbReference type="AlphaFoldDB" id="A0A0B2A8M9"/>
<dbReference type="Proteomes" id="UP000031030">
    <property type="component" value="Unassembled WGS sequence"/>
</dbReference>
<reference evidence="2 3" key="1">
    <citation type="submission" date="2014-11" db="EMBL/GenBank/DDBJ databases">
        <title>Genome sequence of Microbacterium mangrovi MUSC 115(T).</title>
        <authorList>
            <person name="Lee L.-H."/>
        </authorList>
    </citation>
    <scope>NUCLEOTIDE SEQUENCE [LARGE SCALE GENOMIC DNA]</scope>
    <source>
        <strain evidence="2 3">MUSC 115</strain>
    </source>
</reference>
<feature type="compositionally biased region" description="Basic and acidic residues" evidence="1">
    <location>
        <begin position="39"/>
        <end position="51"/>
    </location>
</feature>
<sequence>MKILRDKVLIPIDPHRLLAPPSTRRPARPGYATALGIGDDDRMPADVEAPRYRPRTRRV</sequence>
<dbReference type="EMBL" id="JTDK01000001">
    <property type="protein sequence ID" value="KHK99903.1"/>
    <property type="molecule type" value="Genomic_DNA"/>
</dbReference>
<name>A0A0B2A8M9_9MICO</name>
<comment type="caution">
    <text evidence="2">The sequence shown here is derived from an EMBL/GenBank/DDBJ whole genome shotgun (WGS) entry which is preliminary data.</text>
</comment>
<evidence type="ECO:0000313" key="3">
    <source>
        <dbReference type="Proteomes" id="UP000031030"/>
    </source>
</evidence>
<protein>
    <submittedName>
        <fullName evidence="2">Uncharacterized protein</fullName>
    </submittedName>
</protein>
<evidence type="ECO:0000313" key="2">
    <source>
        <dbReference type="EMBL" id="KHK99903.1"/>
    </source>
</evidence>
<keyword evidence="3" id="KW-1185">Reference proteome</keyword>
<gene>
    <name evidence="2" type="ORF">LK09_00790</name>
</gene>
<organism evidence="2 3">
    <name type="scientific">Microbacterium mangrovi</name>
    <dbReference type="NCBI Taxonomy" id="1348253"/>
    <lineage>
        <taxon>Bacteria</taxon>
        <taxon>Bacillati</taxon>
        <taxon>Actinomycetota</taxon>
        <taxon>Actinomycetes</taxon>
        <taxon>Micrococcales</taxon>
        <taxon>Microbacteriaceae</taxon>
        <taxon>Microbacterium</taxon>
    </lineage>
</organism>
<feature type="region of interest" description="Disordered" evidence="1">
    <location>
        <begin position="20"/>
        <end position="59"/>
    </location>
</feature>